<feature type="domain" description="PsbP C-terminal" evidence="3">
    <location>
        <begin position="95"/>
        <end position="282"/>
    </location>
</feature>
<dbReference type="GO" id="GO:0015979">
    <property type="term" value="P:photosynthesis"/>
    <property type="evidence" value="ECO:0007669"/>
    <property type="project" value="InterPro"/>
</dbReference>
<dbReference type="PANTHER" id="PTHR31407">
    <property type="match status" value="1"/>
</dbReference>
<sequence>MALLLQNWLCAGNAVRLKPVYGTGVPRRYRLLRPLAVGRSPAEEFIFQRRFFVGIGTASAVVLGANFVGVTSFLLGLSPQTGRDLKLDVLYPIQGYSRCLEPNEGFEFIYPASWVGDQTLLRRAVGKAELERSLDLPPLSDKNSTNRRRGSSSNEPKVAFGPPGSNGELNISVIVSAVPLDFSIEAFGGPKEIGETVVRTITGSRSGVKATLIESTVRQDSTKQLNYYKLEFQVESSSFHRHNIAVCCAENGRLYTLNAQAPELIWSKVKQQFNTVADSFQVTSLNMK</sequence>
<dbReference type="SUPFAM" id="SSF55724">
    <property type="entry name" value="Mog1p/PsbP-like"/>
    <property type="match status" value="1"/>
</dbReference>
<dbReference type="EMBL" id="JAJJMA010257426">
    <property type="protein sequence ID" value="MCL7044368.1"/>
    <property type="molecule type" value="Genomic_DNA"/>
</dbReference>
<comment type="caution">
    <text evidence="4">The sequence shown here is derived from an EMBL/GenBank/DDBJ whole genome shotgun (WGS) entry which is preliminary data.</text>
</comment>
<accession>A0AA42AXY4</accession>
<proteinExistence type="predicted"/>
<evidence type="ECO:0000256" key="1">
    <source>
        <dbReference type="SAM" id="MobiDB-lite"/>
    </source>
</evidence>
<dbReference type="Proteomes" id="UP001177140">
    <property type="component" value="Unassembled WGS sequence"/>
</dbReference>
<dbReference type="GO" id="GO:0019898">
    <property type="term" value="C:extrinsic component of membrane"/>
    <property type="evidence" value="ECO:0007669"/>
    <property type="project" value="InterPro"/>
</dbReference>
<keyword evidence="5" id="KW-1185">Reference proteome</keyword>
<organism evidence="4 5">
    <name type="scientific">Papaver nudicaule</name>
    <name type="common">Iceland poppy</name>
    <dbReference type="NCBI Taxonomy" id="74823"/>
    <lineage>
        <taxon>Eukaryota</taxon>
        <taxon>Viridiplantae</taxon>
        <taxon>Streptophyta</taxon>
        <taxon>Embryophyta</taxon>
        <taxon>Tracheophyta</taxon>
        <taxon>Spermatophyta</taxon>
        <taxon>Magnoliopsida</taxon>
        <taxon>Ranunculales</taxon>
        <taxon>Papaveraceae</taxon>
        <taxon>Papaveroideae</taxon>
        <taxon>Papaver</taxon>
    </lineage>
</organism>
<evidence type="ECO:0000259" key="3">
    <source>
        <dbReference type="Pfam" id="PF01789"/>
    </source>
</evidence>
<feature type="region of interest" description="Disordered" evidence="1">
    <location>
        <begin position="135"/>
        <end position="163"/>
    </location>
</feature>
<dbReference type="GO" id="GO:0009654">
    <property type="term" value="C:photosystem II oxygen evolving complex"/>
    <property type="evidence" value="ECO:0007669"/>
    <property type="project" value="InterPro"/>
</dbReference>
<dbReference type="NCBIfam" id="NF040946">
    <property type="entry name" value="PSII_PsbP"/>
    <property type="match status" value="1"/>
</dbReference>
<keyword evidence="2" id="KW-1133">Transmembrane helix</keyword>
<gene>
    <name evidence="4" type="ORF">MKW94_015760</name>
</gene>
<reference evidence="4" key="1">
    <citation type="submission" date="2022-03" db="EMBL/GenBank/DDBJ databases">
        <title>A functionally conserved STORR gene fusion in Papaver species that diverged 16.8 million years ago.</title>
        <authorList>
            <person name="Catania T."/>
        </authorList>
    </citation>
    <scope>NUCLEOTIDE SEQUENCE</scope>
    <source>
        <strain evidence="4">S-191538</strain>
    </source>
</reference>
<evidence type="ECO:0000313" key="4">
    <source>
        <dbReference type="EMBL" id="MCL7044368.1"/>
    </source>
</evidence>
<dbReference type="Pfam" id="PF01789">
    <property type="entry name" value="PsbP"/>
    <property type="match status" value="1"/>
</dbReference>
<dbReference type="InterPro" id="IPR016123">
    <property type="entry name" value="Mog1/PsbP_a/b/a-sand"/>
</dbReference>
<dbReference type="Gene3D" id="3.40.1000.10">
    <property type="entry name" value="Mog1/PsbP, alpha/beta/alpha sandwich"/>
    <property type="match status" value="1"/>
</dbReference>
<name>A0AA42AXY4_PAPNU</name>
<dbReference type="PANTHER" id="PTHR31407:SF16">
    <property type="entry name" value="PSBP DOMAIN-CONTAINING PROTEIN 7, CHLOROPLASTIC"/>
    <property type="match status" value="1"/>
</dbReference>
<feature type="transmembrane region" description="Helical" evidence="2">
    <location>
        <begin position="51"/>
        <end position="77"/>
    </location>
</feature>
<dbReference type="GO" id="GO:0005509">
    <property type="term" value="F:calcium ion binding"/>
    <property type="evidence" value="ECO:0007669"/>
    <property type="project" value="InterPro"/>
</dbReference>
<evidence type="ECO:0000256" key="2">
    <source>
        <dbReference type="SAM" id="Phobius"/>
    </source>
</evidence>
<evidence type="ECO:0000313" key="5">
    <source>
        <dbReference type="Proteomes" id="UP001177140"/>
    </source>
</evidence>
<dbReference type="AlphaFoldDB" id="A0AA42AXY4"/>
<keyword evidence="2" id="KW-0812">Transmembrane</keyword>
<keyword evidence="2" id="KW-0472">Membrane</keyword>
<dbReference type="InterPro" id="IPR002683">
    <property type="entry name" value="PsbP_C"/>
</dbReference>
<protein>
    <recommendedName>
        <fullName evidence="3">PsbP C-terminal domain-containing protein</fullName>
    </recommendedName>
</protein>